<keyword evidence="12" id="KW-1185">Reference proteome</keyword>
<dbReference type="EnsemblPlants" id="HORVU.MOREX.r3.3HG0235900.1">
    <property type="protein sequence ID" value="HORVU.MOREX.r3.3HG0235900.1"/>
    <property type="gene ID" value="HORVU.MOREX.r3.3HG0235900"/>
</dbReference>
<proteinExistence type="predicted"/>
<dbReference type="KEGG" id="hvg:123442873"/>
<dbReference type="Pfam" id="PF13639">
    <property type="entry name" value="zf-RING_2"/>
    <property type="match status" value="1"/>
</dbReference>
<evidence type="ECO:0000256" key="3">
    <source>
        <dbReference type="ARBA" id="ARBA00022679"/>
    </source>
</evidence>
<dbReference type="RefSeq" id="XP_044974979.1">
    <property type="nucleotide sequence ID" value="XM_045119044.1"/>
</dbReference>
<dbReference type="OrthoDB" id="8062037at2759"/>
<dbReference type="InterPro" id="IPR001841">
    <property type="entry name" value="Znf_RING"/>
</dbReference>
<feature type="region of interest" description="Disordered" evidence="9">
    <location>
        <begin position="42"/>
        <end position="66"/>
    </location>
</feature>
<reference evidence="12" key="1">
    <citation type="journal article" date="2012" name="Nature">
        <title>A physical, genetic and functional sequence assembly of the barley genome.</title>
        <authorList>
            <consortium name="The International Barley Genome Sequencing Consortium"/>
            <person name="Mayer K.F."/>
            <person name="Waugh R."/>
            <person name="Brown J.W."/>
            <person name="Schulman A."/>
            <person name="Langridge P."/>
            <person name="Platzer M."/>
            <person name="Fincher G.B."/>
            <person name="Muehlbauer G.J."/>
            <person name="Sato K."/>
            <person name="Close T.J."/>
            <person name="Wise R.P."/>
            <person name="Stein N."/>
        </authorList>
    </citation>
    <scope>NUCLEOTIDE SEQUENCE [LARGE SCALE GENOMIC DNA]</scope>
    <source>
        <strain evidence="12">cv. Morex</strain>
    </source>
</reference>
<dbReference type="GO" id="GO:0008270">
    <property type="term" value="F:zinc ion binding"/>
    <property type="evidence" value="ECO:0007669"/>
    <property type="project" value="UniProtKB-KW"/>
</dbReference>
<organism evidence="11 12">
    <name type="scientific">Hordeum vulgare subsp. vulgare</name>
    <name type="common">Domesticated barley</name>
    <dbReference type="NCBI Taxonomy" id="112509"/>
    <lineage>
        <taxon>Eukaryota</taxon>
        <taxon>Viridiplantae</taxon>
        <taxon>Streptophyta</taxon>
        <taxon>Embryophyta</taxon>
        <taxon>Tracheophyta</taxon>
        <taxon>Spermatophyta</taxon>
        <taxon>Magnoliopsida</taxon>
        <taxon>Liliopsida</taxon>
        <taxon>Poales</taxon>
        <taxon>Poaceae</taxon>
        <taxon>BOP clade</taxon>
        <taxon>Pooideae</taxon>
        <taxon>Triticodae</taxon>
        <taxon>Triticeae</taxon>
        <taxon>Hordeinae</taxon>
        <taxon>Hordeum</taxon>
    </lineage>
</organism>
<evidence type="ECO:0000256" key="6">
    <source>
        <dbReference type="ARBA" id="ARBA00022786"/>
    </source>
</evidence>
<feature type="compositionally biased region" description="Polar residues" evidence="9">
    <location>
        <begin position="42"/>
        <end position="54"/>
    </location>
</feature>
<gene>
    <name evidence="11" type="primary">LOC123442873</name>
</gene>
<dbReference type="RefSeq" id="XP_044974977.1">
    <property type="nucleotide sequence ID" value="XM_045119042.1"/>
</dbReference>
<dbReference type="AlphaFoldDB" id="A0A8I6WZ84"/>
<dbReference type="PANTHER" id="PTHR22937:SF223">
    <property type="entry name" value="RING-TYPE E3 UBIQUITIN TRANSFERASE"/>
    <property type="match status" value="1"/>
</dbReference>
<dbReference type="EC" id="2.3.2.27" evidence="2"/>
<dbReference type="CDD" id="cd16469">
    <property type="entry name" value="RING-H2_RNF24-like"/>
    <property type="match status" value="1"/>
</dbReference>
<evidence type="ECO:0000259" key="10">
    <source>
        <dbReference type="PROSITE" id="PS50089"/>
    </source>
</evidence>
<accession>A0A8I6WZ84</accession>
<keyword evidence="4" id="KW-0479">Metal-binding</keyword>
<protein>
    <recommendedName>
        <fullName evidence="2">RING-type E3 ubiquitin transferase</fullName>
        <ecNumber evidence="2">2.3.2.27</ecNumber>
    </recommendedName>
</protein>
<evidence type="ECO:0000256" key="5">
    <source>
        <dbReference type="ARBA" id="ARBA00022771"/>
    </source>
</evidence>
<dbReference type="SMR" id="A0A8I6WZ84"/>
<keyword evidence="7" id="KW-0862">Zinc</keyword>
<dbReference type="InterPro" id="IPR045191">
    <property type="entry name" value="MBR1/2-like"/>
</dbReference>
<dbReference type="Gramene" id="HORVU.MOREX.r3.3HG0235900.1">
    <property type="protein sequence ID" value="HORVU.MOREX.r3.3HG0235900.1"/>
    <property type="gene ID" value="HORVU.MOREX.r3.3HG0235900"/>
</dbReference>
<dbReference type="RefSeq" id="XP_044974980.1">
    <property type="nucleotide sequence ID" value="XM_045119045.1"/>
</dbReference>
<keyword evidence="6" id="KW-0833">Ubl conjugation pathway</keyword>
<dbReference type="Gramene" id="HORVU.MOREX.r2.3HG0195750.1">
    <property type="protein sequence ID" value="HORVU.MOREX.r2.3HG0195750.1"/>
    <property type="gene ID" value="HORVU.MOREX.r2.3HG0195750"/>
</dbReference>
<evidence type="ECO:0000256" key="9">
    <source>
        <dbReference type="SAM" id="MobiDB-lite"/>
    </source>
</evidence>
<evidence type="ECO:0000256" key="2">
    <source>
        <dbReference type="ARBA" id="ARBA00012483"/>
    </source>
</evidence>
<dbReference type="PANTHER" id="PTHR22937">
    <property type="entry name" value="E3 UBIQUITIN-PROTEIN LIGASE RNF165"/>
    <property type="match status" value="1"/>
</dbReference>
<feature type="domain" description="RING-type" evidence="10">
    <location>
        <begin position="472"/>
        <end position="513"/>
    </location>
</feature>
<evidence type="ECO:0000313" key="11">
    <source>
        <dbReference type="EnsemblPlants" id="HORVU.MOREX.r3.3HG0235900.1"/>
    </source>
</evidence>
<evidence type="ECO:0000256" key="1">
    <source>
        <dbReference type="ARBA" id="ARBA00000900"/>
    </source>
</evidence>
<keyword evidence="3" id="KW-0808">Transferase</keyword>
<dbReference type="OMA" id="CFLAGHH"/>
<evidence type="ECO:0000256" key="8">
    <source>
        <dbReference type="PROSITE-ProRule" id="PRU00175"/>
    </source>
</evidence>
<dbReference type="Gene3D" id="3.30.40.10">
    <property type="entry name" value="Zinc/RING finger domain, C3HC4 (zinc finger)"/>
    <property type="match status" value="1"/>
</dbReference>
<keyword evidence="5 8" id="KW-0863">Zinc-finger</keyword>
<reference evidence="11" key="2">
    <citation type="submission" date="2020-10" db="EMBL/GenBank/DDBJ databases">
        <authorList>
            <person name="Scholz U."/>
            <person name="Mascher M."/>
            <person name="Fiebig A."/>
        </authorList>
    </citation>
    <scope>NUCLEOTIDE SEQUENCE [LARGE SCALE GENOMIC DNA]</scope>
    <source>
        <strain evidence="11">cv. Morex</strain>
    </source>
</reference>
<dbReference type="SMART" id="SM00184">
    <property type="entry name" value="RING"/>
    <property type="match status" value="1"/>
</dbReference>
<name>A0A8I6WZ84_HORVV</name>
<evidence type="ECO:0000256" key="4">
    <source>
        <dbReference type="ARBA" id="ARBA00022723"/>
    </source>
</evidence>
<sequence>MDHTQPRDGHGNEPVPLGMFFEHSVSDAPLRIGPPGFGSMASRSNDVPSSSHATQFPGHRVGNPGTSHVSFVPYRTGRSSGHVPYDAQPKPALSSHVDNRMVAMKRKNLFPSVEGMDAIDYYVGSSSNSQFSDFVQPNPSALTEPLHPQMPLSIGPSNWIDQRLVNQEGYQRNVRARHDSANILLEPRPASTHTPSNNNQLPFHSTTSAFISTSAERNQAPFSLPTRALPSGGTGVTGRIYHHAMHGSSSSIAAAPAVHGSSDSVIFGNVGFAAPRAVHGSSAAAAAPAVHGSSDSAVFANGGFTAPRAVHGGAVPSYGHPSSVVSSGSRAISQDAVIPSYPAATSTSTRMNLPSPISTAASSRHARISMAQANSGRNRFVDRSSILLVAEAQRAMLEQLAFYQQSRQAAADPHRDLRLNTDEMSYEELLALSESIGTVSTGLADEKIAGCVKEVVCCSSDEAQDDEDDGRCLVCLEEYKDNDLLGVLKCRHDFHTDCIKKWLQVKNVCPVCKSAAA</sequence>
<dbReference type="InterPro" id="IPR013083">
    <property type="entry name" value="Znf_RING/FYVE/PHD"/>
</dbReference>
<dbReference type="GeneID" id="123442873"/>
<dbReference type="SUPFAM" id="SSF57850">
    <property type="entry name" value="RING/U-box"/>
    <property type="match status" value="1"/>
</dbReference>
<reference evidence="11" key="3">
    <citation type="submission" date="2022-01" db="UniProtKB">
        <authorList>
            <consortium name="EnsemblPlants"/>
        </authorList>
    </citation>
    <scope>IDENTIFICATION</scope>
    <source>
        <strain evidence="11">subsp. vulgare</strain>
    </source>
</reference>
<comment type="catalytic activity">
    <reaction evidence="1">
        <text>S-ubiquitinyl-[E2 ubiquitin-conjugating enzyme]-L-cysteine + [acceptor protein]-L-lysine = [E2 ubiquitin-conjugating enzyme]-L-cysteine + N(6)-ubiquitinyl-[acceptor protein]-L-lysine.</text>
        <dbReference type="EC" id="2.3.2.27"/>
    </reaction>
</comment>
<evidence type="ECO:0000256" key="7">
    <source>
        <dbReference type="ARBA" id="ARBA00022833"/>
    </source>
</evidence>
<evidence type="ECO:0000313" key="12">
    <source>
        <dbReference type="Proteomes" id="UP000011116"/>
    </source>
</evidence>
<dbReference type="GO" id="GO:0061630">
    <property type="term" value="F:ubiquitin protein ligase activity"/>
    <property type="evidence" value="ECO:0000318"/>
    <property type="project" value="GO_Central"/>
</dbReference>
<dbReference type="PROSITE" id="PS50089">
    <property type="entry name" value="ZF_RING_2"/>
    <property type="match status" value="1"/>
</dbReference>
<dbReference type="Proteomes" id="UP000011116">
    <property type="component" value="Chromosome 3H"/>
</dbReference>